<feature type="compositionally biased region" description="Polar residues" evidence="1">
    <location>
        <begin position="1"/>
        <end position="12"/>
    </location>
</feature>
<comment type="caution">
    <text evidence="2">The sequence shown here is derived from an EMBL/GenBank/DDBJ whole genome shotgun (WGS) entry which is preliminary data.</text>
</comment>
<evidence type="ECO:0000256" key="1">
    <source>
        <dbReference type="SAM" id="MobiDB-lite"/>
    </source>
</evidence>
<dbReference type="EMBL" id="JAAGWQ010000097">
    <property type="protein sequence ID" value="KAF5667895.1"/>
    <property type="molecule type" value="Genomic_DNA"/>
</dbReference>
<proteinExistence type="predicted"/>
<reference evidence="2 3" key="1">
    <citation type="submission" date="2020-05" db="EMBL/GenBank/DDBJ databases">
        <title>Identification and distribution of gene clusters putatively required for synthesis of sphingolipid metabolism inhibitors in phylogenetically diverse species of the filamentous fungus Fusarium.</title>
        <authorList>
            <person name="Kim H.-S."/>
            <person name="Busman M."/>
            <person name="Brown D.W."/>
            <person name="Divon H."/>
            <person name="Uhlig S."/>
            <person name="Proctor R.H."/>
        </authorList>
    </citation>
    <scope>NUCLEOTIDE SEQUENCE [LARGE SCALE GENOMIC DNA]</scope>
    <source>
        <strain evidence="2 3">NRRL 20693</strain>
    </source>
</reference>
<protein>
    <submittedName>
        <fullName evidence="2">Uncharacterized protein</fullName>
    </submittedName>
</protein>
<keyword evidence="3" id="KW-1185">Reference proteome</keyword>
<dbReference type="Proteomes" id="UP000567885">
    <property type="component" value="Unassembled WGS sequence"/>
</dbReference>
<name>A0A8H5WR38_FUSHE</name>
<dbReference type="OrthoDB" id="5033985at2759"/>
<evidence type="ECO:0000313" key="2">
    <source>
        <dbReference type="EMBL" id="KAF5667895.1"/>
    </source>
</evidence>
<feature type="region of interest" description="Disordered" evidence="1">
    <location>
        <begin position="95"/>
        <end position="115"/>
    </location>
</feature>
<evidence type="ECO:0000313" key="3">
    <source>
        <dbReference type="Proteomes" id="UP000567885"/>
    </source>
</evidence>
<accession>A0A8H5WR38</accession>
<feature type="region of interest" description="Disordered" evidence="1">
    <location>
        <begin position="1"/>
        <end position="80"/>
    </location>
</feature>
<gene>
    <name evidence="2" type="ORF">FHETE_5520</name>
</gene>
<dbReference type="AlphaFoldDB" id="A0A8H5WR38"/>
<organism evidence="2 3">
    <name type="scientific">Fusarium heterosporum</name>
    <dbReference type="NCBI Taxonomy" id="42747"/>
    <lineage>
        <taxon>Eukaryota</taxon>
        <taxon>Fungi</taxon>
        <taxon>Dikarya</taxon>
        <taxon>Ascomycota</taxon>
        <taxon>Pezizomycotina</taxon>
        <taxon>Sordariomycetes</taxon>
        <taxon>Hypocreomycetidae</taxon>
        <taxon>Hypocreales</taxon>
        <taxon>Nectriaceae</taxon>
        <taxon>Fusarium</taxon>
        <taxon>Fusarium heterosporum species complex</taxon>
    </lineage>
</organism>
<sequence>MQLPQERSTVPSSEDARGGSSRSCLVEPQTVCIPQASKKRKRKGGEEEEKGQPTAKRRNAILKKIQSDPPEDNVKKASGEPISEAGLVPAHVSNFPEISSTPFDSPAPDPSKTYRSDTERLFGVEDVEAGAAILAVIADICNDANGKLSRAEQLELRSMFDQMPKLLTHKQRDVDPEKAYKFLFAIYESSVAGNWEDIGALNDLETKLELLQCFDSRAEASPKRKGDVYVV</sequence>